<keyword evidence="3" id="KW-0687">Ribonucleoprotein</keyword>
<dbReference type="SUPFAM" id="SSF74731">
    <property type="entry name" value="Ribosomal protein L20"/>
    <property type="match status" value="1"/>
</dbReference>
<reference evidence="6 7" key="1">
    <citation type="submission" date="2019-11" db="EMBL/GenBank/DDBJ databases">
        <title>P. haliotis isolates from Z. marina roots.</title>
        <authorList>
            <person name="Cohen M."/>
            <person name="Jospin G."/>
            <person name="Eisen J.A."/>
            <person name="Coil D.A."/>
        </authorList>
    </citation>
    <scope>NUCLEOTIDE SEQUENCE [LARGE SCALE GENOMIC DNA]</scope>
    <source>
        <strain evidence="6 7">UCD-MCMsp1aY</strain>
    </source>
</reference>
<evidence type="ECO:0000256" key="4">
    <source>
        <dbReference type="ARBA" id="ARBA00035172"/>
    </source>
</evidence>
<evidence type="ECO:0000256" key="3">
    <source>
        <dbReference type="ARBA" id="ARBA00023274"/>
    </source>
</evidence>
<proteinExistence type="inferred from homology"/>
<dbReference type="OrthoDB" id="9808966at2"/>
<name>A0A6N8F900_9GAMM</name>
<sequence length="87" mass="9780">MARVNGCTSSQESQKVLKAAKGYYGARSRVYRVAFQAVQKQVNMHTVTSSKETCFPSIMDCSYQCSARQNGLSYGKFMNGLKRRLLK</sequence>
<evidence type="ECO:0000256" key="1">
    <source>
        <dbReference type="ARBA" id="ARBA00007698"/>
    </source>
</evidence>
<dbReference type="GO" id="GO:0005840">
    <property type="term" value="C:ribosome"/>
    <property type="evidence" value="ECO:0007669"/>
    <property type="project" value="UniProtKB-KW"/>
</dbReference>
<dbReference type="InterPro" id="IPR005813">
    <property type="entry name" value="Ribosomal_bL20"/>
</dbReference>
<dbReference type="Proteomes" id="UP000439994">
    <property type="component" value="Unassembled WGS sequence"/>
</dbReference>
<dbReference type="GO" id="GO:0006412">
    <property type="term" value="P:translation"/>
    <property type="evidence" value="ECO:0007669"/>
    <property type="project" value="InterPro"/>
</dbReference>
<dbReference type="Pfam" id="PF00453">
    <property type="entry name" value="Ribosomal_L20"/>
    <property type="match status" value="1"/>
</dbReference>
<keyword evidence="7" id="KW-1185">Reference proteome</keyword>
<protein>
    <recommendedName>
        <fullName evidence="4">Large ribosomal subunit protein bL20</fullName>
    </recommendedName>
    <alternativeName>
        <fullName evidence="5">50S ribosomal protein L20</fullName>
    </alternativeName>
</protein>
<comment type="caution">
    <text evidence="6">The sequence shown here is derived from an EMBL/GenBank/DDBJ whole genome shotgun (WGS) entry which is preliminary data.</text>
</comment>
<evidence type="ECO:0000256" key="2">
    <source>
        <dbReference type="ARBA" id="ARBA00022980"/>
    </source>
</evidence>
<evidence type="ECO:0000313" key="7">
    <source>
        <dbReference type="Proteomes" id="UP000439994"/>
    </source>
</evidence>
<dbReference type="PRINTS" id="PR00062">
    <property type="entry name" value="RIBOSOMALL20"/>
</dbReference>
<dbReference type="InterPro" id="IPR035566">
    <property type="entry name" value="Ribosomal_protein_bL20_C"/>
</dbReference>
<dbReference type="AlphaFoldDB" id="A0A6N8F900"/>
<evidence type="ECO:0000256" key="5">
    <source>
        <dbReference type="ARBA" id="ARBA00035482"/>
    </source>
</evidence>
<dbReference type="EMBL" id="WOCD01000001">
    <property type="protein sequence ID" value="MUH71021.1"/>
    <property type="molecule type" value="Genomic_DNA"/>
</dbReference>
<evidence type="ECO:0000313" key="6">
    <source>
        <dbReference type="EMBL" id="MUH71021.1"/>
    </source>
</evidence>
<keyword evidence="2 6" id="KW-0689">Ribosomal protein</keyword>
<organism evidence="6 7">
    <name type="scientific">Psychrosphaera haliotis</name>
    <dbReference type="NCBI Taxonomy" id="555083"/>
    <lineage>
        <taxon>Bacteria</taxon>
        <taxon>Pseudomonadati</taxon>
        <taxon>Pseudomonadota</taxon>
        <taxon>Gammaproteobacteria</taxon>
        <taxon>Alteromonadales</taxon>
        <taxon>Pseudoalteromonadaceae</taxon>
        <taxon>Psychrosphaera</taxon>
    </lineage>
</organism>
<gene>
    <name evidence="6" type="ORF">GNP35_00005</name>
</gene>
<dbReference type="GO" id="GO:0019843">
    <property type="term" value="F:rRNA binding"/>
    <property type="evidence" value="ECO:0007669"/>
    <property type="project" value="InterPro"/>
</dbReference>
<dbReference type="Gene3D" id="6.10.160.10">
    <property type="match status" value="1"/>
</dbReference>
<accession>A0A6N8F900</accession>
<dbReference type="GO" id="GO:1990904">
    <property type="term" value="C:ribonucleoprotein complex"/>
    <property type="evidence" value="ECO:0007669"/>
    <property type="project" value="UniProtKB-KW"/>
</dbReference>
<comment type="similarity">
    <text evidence="1">Belongs to the bacterial ribosomal protein bL20 family.</text>
</comment>
<dbReference type="GO" id="GO:0003735">
    <property type="term" value="F:structural constituent of ribosome"/>
    <property type="evidence" value="ECO:0007669"/>
    <property type="project" value="InterPro"/>
</dbReference>
<dbReference type="RefSeq" id="WP_155693386.1">
    <property type="nucleotide sequence ID" value="NZ_WOCD01000001.1"/>
</dbReference>